<sequence>MRRILIMLLGNVFLGMGVSIFKFAGLGNDAYNAMMMALSDVVGIPYARFFAIFSVGLFVIELIAGRHFIGLGTIINTLFLGYIATFFYNIWDFIFTKPGVLLTRIPVMVIGVIICSLGVSMYQRPDVGVSPYDSLSLIMDKKLPKISYFWCRMSNDVICALVAYFAGGLVGIGTVIAAFGLGPIVHFFNIHVTDKLLQTEKHSEN</sequence>
<dbReference type="Pfam" id="PF19700">
    <property type="entry name" value="DUF6198"/>
    <property type="match status" value="1"/>
</dbReference>
<evidence type="ECO:0000256" key="1">
    <source>
        <dbReference type="SAM" id="Phobius"/>
    </source>
</evidence>
<feature type="transmembrane region" description="Helical" evidence="1">
    <location>
        <begin position="46"/>
        <end position="64"/>
    </location>
</feature>
<dbReference type="Proteomes" id="UP000440513">
    <property type="component" value="Unassembled WGS sequence"/>
</dbReference>
<proteinExistence type="predicted"/>
<feature type="transmembrane region" description="Helical" evidence="1">
    <location>
        <begin position="5"/>
        <end position="26"/>
    </location>
</feature>
<dbReference type="EMBL" id="VUMS01000034">
    <property type="protein sequence ID" value="MST67651.1"/>
    <property type="molecule type" value="Genomic_DNA"/>
</dbReference>
<feature type="transmembrane region" description="Helical" evidence="1">
    <location>
        <begin position="103"/>
        <end position="122"/>
    </location>
</feature>
<name>A0A7X2P537_9FIRM</name>
<gene>
    <name evidence="2" type="ORF">FYJ57_13225</name>
</gene>
<feature type="transmembrane region" description="Helical" evidence="1">
    <location>
        <begin position="71"/>
        <end position="91"/>
    </location>
</feature>
<accession>A0A7X2P537</accession>
<evidence type="ECO:0008006" key="4">
    <source>
        <dbReference type="Google" id="ProtNLM"/>
    </source>
</evidence>
<keyword evidence="1" id="KW-0472">Membrane</keyword>
<evidence type="ECO:0000313" key="2">
    <source>
        <dbReference type="EMBL" id="MST67651.1"/>
    </source>
</evidence>
<keyword evidence="1" id="KW-1133">Transmembrane helix</keyword>
<keyword evidence="1" id="KW-0812">Transmembrane</keyword>
<comment type="caution">
    <text evidence="2">The sequence shown here is derived from an EMBL/GenBank/DDBJ whole genome shotgun (WGS) entry which is preliminary data.</text>
</comment>
<evidence type="ECO:0000313" key="3">
    <source>
        <dbReference type="Proteomes" id="UP000440513"/>
    </source>
</evidence>
<reference evidence="2 3" key="1">
    <citation type="submission" date="2019-08" db="EMBL/GenBank/DDBJ databases">
        <title>In-depth cultivation of the pig gut microbiome towards novel bacterial diversity and tailored functional studies.</title>
        <authorList>
            <person name="Wylensek D."/>
            <person name="Hitch T.C.A."/>
            <person name="Clavel T."/>
        </authorList>
    </citation>
    <scope>NUCLEOTIDE SEQUENCE [LARGE SCALE GENOMIC DNA]</scope>
    <source>
        <strain evidence="2 3">BSM-380-WT-5A</strain>
    </source>
</reference>
<dbReference type="InterPro" id="IPR038750">
    <property type="entry name" value="YczE/YyaS-like"/>
</dbReference>
<keyword evidence="3" id="KW-1185">Reference proteome</keyword>
<feature type="transmembrane region" description="Helical" evidence="1">
    <location>
        <begin position="157"/>
        <end position="179"/>
    </location>
</feature>
<protein>
    <recommendedName>
        <fullName evidence="4">Membrane protein YczE</fullName>
    </recommendedName>
</protein>
<organism evidence="2 3">
    <name type="scientific">Oliverpabstia intestinalis</name>
    <dbReference type="NCBI Taxonomy" id="2606633"/>
    <lineage>
        <taxon>Bacteria</taxon>
        <taxon>Bacillati</taxon>
        <taxon>Bacillota</taxon>
        <taxon>Clostridia</taxon>
        <taxon>Lachnospirales</taxon>
        <taxon>Lachnospiraceae</taxon>
        <taxon>Oliverpabstia</taxon>
    </lineage>
</organism>
<dbReference type="PANTHER" id="PTHR40078">
    <property type="entry name" value="INTEGRAL MEMBRANE PROTEIN-RELATED"/>
    <property type="match status" value="1"/>
</dbReference>
<dbReference type="PANTHER" id="PTHR40078:SF1">
    <property type="entry name" value="INTEGRAL MEMBRANE PROTEIN"/>
    <property type="match status" value="1"/>
</dbReference>
<dbReference type="AlphaFoldDB" id="A0A7X2P537"/>